<keyword evidence="6" id="KW-0223">Dioxygenase</keyword>
<dbReference type="Proteomes" id="UP001485043">
    <property type="component" value="Unassembled WGS sequence"/>
</dbReference>
<keyword evidence="2" id="KW-0479">Metal-binding</keyword>
<evidence type="ECO:0000256" key="7">
    <source>
        <dbReference type="ARBA" id="ARBA00023002"/>
    </source>
</evidence>
<feature type="compositionally biased region" description="Polar residues" evidence="9">
    <location>
        <begin position="904"/>
        <end position="916"/>
    </location>
</feature>
<evidence type="ECO:0000259" key="10">
    <source>
        <dbReference type="SMART" id="SM00249"/>
    </source>
</evidence>
<reference evidence="11 12" key="1">
    <citation type="journal article" date="2024" name="Nat. Commun.">
        <title>Phylogenomics reveals the evolutionary origins of lichenization in chlorophyte algae.</title>
        <authorList>
            <person name="Puginier C."/>
            <person name="Libourel C."/>
            <person name="Otte J."/>
            <person name="Skaloud P."/>
            <person name="Haon M."/>
            <person name="Grisel S."/>
            <person name="Petersen M."/>
            <person name="Berrin J.G."/>
            <person name="Delaux P.M."/>
            <person name="Dal Grande F."/>
            <person name="Keller J."/>
        </authorList>
    </citation>
    <scope>NUCLEOTIDE SEQUENCE [LARGE SCALE GENOMIC DNA]</scope>
    <source>
        <strain evidence="11 12">SAG 2523</strain>
    </source>
</reference>
<evidence type="ECO:0000256" key="3">
    <source>
        <dbReference type="ARBA" id="ARBA00022737"/>
    </source>
</evidence>
<dbReference type="GO" id="GO:0005634">
    <property type="term" value="C:nucleus"/>
    <property type="evidence" value="ECO:0007669"/>
    <property type="project" value="TreeGrafter"/>
</dbReference>
<evidence type="ECO:0000256" key="6">
    <source>
        <dbReference type="ARBA" id="ARBA00022964"/>
    </source>
</evidence>
<dbReference type="GO" id="GO:0006397">
    <property type="term" value="P:mRNA processing"/>
    <property type="evidence" value="ECO:0007669"/>
    <property type="project" value="InterPro"/>
</dbReference>
<dbReference type="AlphaFoldDB" id="A0AAW1SMI4"/>
<keyword evidence="12" id="KW-1185">Reference proteome</keyword>
<keyword evidence="5" id="KW-0862">Zinc</keyword>
<comment type="caution">
    <text evidence="11">The sequence shown here is derived from an EMBL/GenBank/DDBJ whole genome shotgun (WGS) entry which is preliminary data.</text>
</comment>
<evidence type="ECO:0000313" key="12">
    <source>
        <dbReference type="Proteomes" id="UP001485043"/>
    </source>
</evidence>
<keyword evidence="3" id="KW-0677">Repeat</keyword>
<accession>A0AAW1SMI4</accession>
<dbReference type="EMBL" id="JALJOV010001526">
    <property type="protein sequence ID" value="KAK9846784.1"/>
    <property type="molecule type" value="Genomic_DNA"/>
</dbReference>
<dbReference type="CDD" id="cd15566">
    <property type="entry name" value="PHD3_NSD"/>
    <property type="match status" value="1"/>
</dbReference>
<feature type="region of interest" description="Disordered" evidence="9">
    <location>
        <begin position="740"/>
        <end position="776"/>
    </location>
</feature>
<dbReference type="SUPFAM" id="SSF51197">
    <property type="entry name" value="Clavaminate synthase-like"/>
    <property type="match status" value="1"/>
</dbReference>
<evidence type="ECO:0000256" key="2">
    <source>
        <dbReference type="ARBA" id="ARBA00022723"/>
    </source>
</evidence>
<evidence type="ECO:0000256" key="4">
    <source>
        <dbReference type="ARBA" id="ARBA00022771"/>
    </source>
</evidence>
<evidence type="ECO:0000256" key="1">
    <source>
        <dbReference type="ARBA" id="ARBA00007879"/>
    </source>
</evidence>
<dbReference type="InterPro" id="IPR032860">
    <property type="entry name" value="ALKBH5"/>
</dbReference>
<dbReference type="PANTHER" id="PTHR32074">
    <property type="entry name" value="RNA DEMETHYLASE ALKBH5"/>
    <property type="match status" value="1"/>
</dbReference>
<dbReference type="GO" id="GO:0006338">
    <property type="term" value="P:chromatin remodeling"/>
    <property type="evidence" value="ECO:0007669"/>
    <property type="project" value="UniProtKB-ARBA"/>
</dbReference>
<dbReference type="InterPro" id="IPR037151">
    <property type="entry name" value="AlkB-like_sf"/>
</dbReference>
<feature type="compositionally biased region" description="Low complexity" evidence="9">
    <location>
        <begin position="763"/>
        <end position="776"/>
    </location>
</feature>
<keyword evidence="4" id="KW-0863">Zinc-finger</keyword>
<dbReference type="InterPro" id="IPR001965">
    <property type="entry name" value="Znf_PHD"/>
</dbReference>
<evidence type="ECO:0000256" key="5">
    <source>
        <dbReference type="ARBA" id="ARBA00022833"/>
    </source>
</evidence>
<dbReference type="Gene3D" id="2.60.120.590">
    <property type="entry name" value="Alpha-ketoglutarate-dependent dioxygenase AlkB-like"/>
    <property type="match status" value="1"/>
</dbReference>
<protein>
    <recommendedName>
        <fullName evidence="10">Zinc finger PHD-type domain-containing protein</fullName>
    </recommendedName>
</protein>
<dbReference type="GO" id="GO:0006406">
    <property type="term" value="P:mRNA export from nucleus"/>
    <property type="evidence" value="ECO:0007669"/>
    <property type="project" value="TreeGrafter"/>
</dbReference>
<dbReference type="GO" id="GO:0008270">
    <property type="term" value="F:zinc ion binding"/>
    <property type="evidence" value="ECO:0007669"/>
    <property type="project" value="UniProtKB-KW"/>
</dbReference>
<name>A0AAW1SMI4_9CHLO</name>
<evidence type="ECO:0000256" key="8">
    <source>
        <dbReference type="ARBA" id="ARBA00023004"/>
    </source>
</evidence>
<evidence type="ECO:0000313" key="11">
    <source>
        <dbReference type="EMBL" id="KAK9846784.1"/>
    </source>
</evidence>
<evidence type="ECO:0000256" key="9">
    <source>
        <dbReference type="SAM" id="MobiDB-lite"/>
    </source>
</evidence>
<dbReference type="Pfam" id="PF23004">
    <property type="entry name" value="PHDvar_NSD"/>
    <property type="match status" value="1"/>
</dbReference>
<keyword evidence="7" id="KW-0560">Oxidoreductase</keyword>
<organism evidence="11 12">
    <name type="scientific">Apatococcus fuscideae</name>
    <dbReference type="NCBI Taxonomy" id="2026836"/>
    <lineage>
        <taxon>Eukaryota</taxon>
        <taxon>Viridiplantae</taxon>
        <taxon>Chlorophyta</taxon>
        <taxon>core chlorophytes</taxon>
        <taxon>Trebouxiophyceae</taxon>
        <taxon>Chlorellales</taxon>
        <taxon>Chlorellaceae</taxon>
        <taxon>Apatococcus</taxon>
    </lineage>
</organism>
<dbReference type="InterPro" id="IPR055197">
    <property type="entry name" value="PHDvar_NSD"/>
</dbReference>
<feature type="domain" description="Zinc finger PHD-type" evidence="10">
    <location>
        <begin position="1049"/>
        <end position="1095"/>
    </location>
</feature>
<dbReference type="SMART" id="SM00249">
    <property type="entry name" value="PHD"/>
    <property type="match status" value="2"/>
</dbReference>
<dbReference type="PANTHER" id="PTHR32074:SF2">
    <property type="entry name" value="RNA DEMETHYLASE ALKBH5"/>
    <property type="match status" value="1"/>
</dbReference>
<feature type="region of interest" description="Disordered" evidence="9">
    <location>
        <begin position="891"/>
        <end position="921"/>
    </location>
</feature>
<gene>
    <name evidence="11" type="ORF">WJX84_001250</name>
</gene>
<sequence>MAAKPHCISPQTKPTVGVSYLVPSASQQFGAQGSPPALPHLVIRPPNLVPATGPCVAQMLAVINEEAVAAVILPLRDDPSIKQFLLDPSARRSILVSLSGCVMTIGGARALAPILTDRTMVCLMYSWTPKKGLQACASSAEALPGSGRPWWESNVQVGVAIAAAASLTGHPRLKLYTLSCRLEMYVAEDTWLGCSREAKTTFAGAMCGLERFLAAETSSHSQNALAGLEGPNGMQAAMTDTPASGESEIASIVVEEDAGTERDPARELAEAAGAALAAEPSERAAAGPFPWPLYLIGTRDCFTNHLVPISEQVMMNGRLTIKTTYFFRPGEAPENYQHVVRALQEALSSPGPGEHIPAKCPGTELLPVGITTYTGMFSEAALAEMEGGADKVDAKARAGRLPPECWHATVGRGGQPKRTKFFFGARYLWTREQLASVAASRARGVRADVPGPPSWIQEHIEQALVRANLVQPGFFNSWALNMYHDGSEGIQSHYDDPDRFEQPIYSLRLFSDSRLSFGTQLYGYTNGAFCIDMPRGCVTVMERGGYAANGIKHCVRPVDMTGKSAGLILRRMNAAALVEARRMLVEQVAHALASLSLTHSMPALADPGSSASRNTKEESLERDVRKVLDGCIRSLEPKRGRGRARSTDDGPVLKVMDRMLLKVERQVAKGQRQARDVADVLDRMVVRVHAGEEAERQHIRQVMTKMLDRVEMRASPARAMPISRGFGEANTNLKRMRTYPADPAKPVKRPRAQHHPLSPWGPPTHAAAPAHHPSPAGPQHLAALLAGLPDAPSAYVYHQPHLPVTGAASQSFQELLLSPDEPLKDSGLIVPPSTAQPDYSWATSSTGPGHFCQEAVGVKAEDAATGAAAATSPDVVGWWLNRAVISSSFGGPAETAGTGPRPSCSPSATNGPQISLQPLKPAPEPLIYQTERRLIKPGPQRSAIPHAAQSTMGFQWAGGPARSSLSSAPHAVCAHCFCPGTGGEAIGELWACGGACRRSFHSICHMPSGHSPQLLCSACLTDRHACGLSACPLTHFAGGNTRFRCAVHYCAACGMSGDSIPMTQCACCPLGFHARCKPKAAIVLTKKLIVCPRHA</sequence>
<proteinExistence type="inferred from homology"/>
<feature type="domain" description="Zinc finger PHD-type" evidence="10">
    <location>
        <begin position="975"/>
        <end position="1020"/>
    </location>
</feature>
<comment type="similarity">
    <text evidence="1">Belongs to the alkB family.</text>
</comment>
<dbReference type="GO" id="GO:0035515">
    <property type="term" value="F:oxidative RNA demethylase activity"/>
    <property type="evidence" value="ECO:0007669"/>
    <property type="project" value="InterPro"/>
</dbReference>
<keyword evidence="8" id="KW-0408">Iron</keyword>